<evidence type="ECO:0000313" key="1">
    <source>
        <dbReference type="EMBL" id="CUO97304.1"/>
    </source>
</evidence>
<gene>
    <name evidence="1" type="ORF">ERS852511_00704</name>
</gene>
<dbReference type="AlphaFoldDB" id="A0A174JC84"/>
<dbReference type="Pfam" id="PF16250">
    <property type="entry name" value="DUF4907"/>
    <property type="match status" value="1"/>
</dbReference>
<evidence type="ECO:0000313" key="2">
    <source>
        <dbReference type="Proteomes" id="UP000095576"/>
    </source>
</evidence>
<dbReference type="Proteomes" id="UP000095576">
    <property type="component" value="Unassembled WGS sequence"/>
</dbReference>
<dbReference type="EMBL" id="CZAP01000002">
    <property type="protein sequence ID" value="CUO97304.1"/>
    <property type="molecule type" value="Genomic_DNA"/>
</dbReference>
<name>A0A174JC84_BACT4</name>
<organism evidence="1 2">
    <name type="scientific">Bacteroides thetaiotaomicron</name>
    <dbReference type="NCBI Taxonomy" id="818"/>
    <lineage>
        <taxon>Bacteria</taxon>
        <taxon>Pseudomonadati</taxon>
        <taxon>Bacteroidota</taxon>
        <taxon>Bacteroidia</taxon>
        <taxon>Bacteroidales</taxon>
        <taxon>Bacteroidaceae</taxon>
        <taxon>Bacteroides</taxon>
    </lineage>
</organism>
<accession>A0A174JC84</accession>
<proteinExistence type="predicted"/>
<dbReference type="InterPro" id="IPR032593">
    <property type="entry name" value="DUF4907"/>
</dbReference>
<sequence>MNMTTMMHMKTVTSTLWISLLSLLIIILLHHSILIIEDEEEPKAELEIFQSENGWGYQIVIKQKVLIYQPTIPAIDTVAPFPDETSTRKVGILVLKRFNAHSDFSVSKEEVLQRLPANFYFSREQIPQ</sequence>
<evidence type="ECO:0008006" key="3">
    <source>
        <dbReference type="Google" id="ProtNLM"/>
    </source>
</evidence>
<protein>
    <recommendedName>
        <fullName evidence="3">DUF4907 domain-containing protein</fullName>
    </recommendedName>
</protein>
<reference evidence="1 2" key="1">
    <citation type="submission" date="2015-09" db="EMBL/GenBank/DDBJ databases">
        <authorList>
            <consortium name="Pathogen Informatics"/>
        </authorList>
    </citation>
    <scope>NUCLEOTIDE SEQUENCE [LARGE SCALE GENOMIC DNA]</scope>
    <source>
        <strain evidence="1 2">2789STDY5834899</strain>
    </source>
</reference>